<comment type="similarity">
    <text evidence="1">Belongs to the PNP/UDP phosphorylase family.</text>
</comment>
<dbReference type="EMBL" id="FWFG01000064">
    <property type="protein sequence ID" value="SLM91948.1"/>
    <property type="molecule type" value="Genomic_DNA"/>
</dbReference>
<gene>
    <name evidence="8" type="ORF">FM110_07275</name>
</gene>
<sequence>MSTHIAAQSGQIAPYVLMPGDPYRARWIAETFLEDPQQYNDVRGMLGYTGTYRGVRISAQGSGMGQPSIGIYAHELFAEYDVEAIIRVGTCGAIAESVKVRDVILGIAASTDSAMNRPRFGDVAYAPAADFELLRFAWEAAQAKTLPAVVGGLFSSDQFYNPNTTIASTLAGYGVLGVEMESAALYTLAAQFGRRALAVCTVSDHIITGEETTAAERQETFDDMIVMALDAIVRLDAEHGSGATASAPTA</sequence>
<dbReference type="Pfam" id="PF01048">
    <property type="entry name" value="PNP_UDP_1"/>
    <property type="match status" value="1"/>
</dbReference>
<keyword evidence="4 8" id="KW-0328">Glycosyltransferase</keyword>
<dbReference type="GO" id="GO:0006152">
    <property type="term" value="P:purine nucleoside catabolic process"/>
    <property type="evidence" value="ECO:0007669"/>
    <property type="project" value="TreeGrafter"/>
</dbReference>
<dbReference type="InterPro" id="IPR018016">
    <property type="entry name" value="Nucleoside_phosphorylase_CS"/>
</dbReference>
<name>A0A1X6X0C2_9MICO</name>
<dbReference type="EC" id="2.4.2.3" evidence="2"/>
<evidence type="ECO:0000256" key="6">
    <source>
        <dbReference type="ARBA" id="ARBA00048447"/>
    </source>
</evidence>
<dbReference type="AlphaFoldDB" id="A0A1X6X0C2"/>
<dbReference type="PANTHER" id="PTHR43691">
    <property type="entry name" value="URIDINE PHOSPHORYLASE"/>
    <property type="match status" value="1"/>
</dbReference>
<accession>A0A1X6X0C2</accession>
<dbReference type="NCBIfam" id="TIGR00107">
    <property type="entry name" value="deoD"/>
    <property type="match status" value="1"/>
</dbReference>
<dbReference type="GO" id="GO:0004731">
    <property type="term" value="F:purine-nucleoside phosphorylase activity"/>
    <property type="evidence" value="ECO:0007669"/>
    <property type="project" value="InterPro"/>
</dbReference>
<evidence type="ECO:0000256" key="2">
    <source>
        <dbReference type="ARBA" id="ARBA00011888"/>
    </source>
</evidence>
<evidence type="ECO:0000256" key="1">
    <source>
        <dbReference type="ARBA" id="ARBA00010456"/>
    </source>
</evidence>
<evidence type="ECO:0000256" key="4">
    <source>
        <dbReference type="ARBA" id="ARBA00022676"/>
    </source>
</evidence>
<organism evidence="8 9">
    <name type="scientific">Brachybacterium nesterenkovii</name>
    <dbReference type="NCBI Taxonomy" id="47847"/>
    <lineage>
        <taxon>Bacteria</taxon>
        <taxon>Bacillati</taxon>
        <taxon>Actinomycetota</taxon>
        <taxon>Actinomycetes</taxon>
        <taxon>Micrococcales</taxon>
        <taxon>Dermabacteraceae</taxon>
        <taxon>Brachybacterium</taxon>
    </lineage>
</organism>
<protein>
    <recommendedName>
        <fullName evidence="3">Uridine phosphorylase</fullName>
        <ecNumber evidence="2">2.4.2.3</ecNumber>
    </recommendedName>
</protein>
<dbReference type="Gene3D" id="3.40.50.1580">
    <property type="entry name" value="Nucleoside phosphorylase domain"/>
    <property type="match status" value="1"/>
</dbReference>
<evidence type="ECO:0000256" key="5">
    <source>
        <dbReference type="ARBA" id="ARBA00022679"/>
    </source>
</evidence>
<keyword evidence="9" id="KW-1185">Reference proteome</keyword>
<dbReference type="InterPro" id="IPR035994">
    <property type="entry name" value="Nucleoside_phosphorylase_sf"/>
</dbReference>
<evidence type="ECO:0000313" key="8">
    <source>
        <dbReference type="EMBL" id="SLM91948.1"/>
    </source>
</evidence>
<proteinExistence type="inferred from homology"/>
<dbReference type="RefSeq" id="WP_087104059.1">
    <property type="nucleotide sequence ID" value="NZ_FWFG01000064.1"/>
</dbReference>
<evidence type="ECO:0000259" key="7">
    <source>
        <dbReference type="Pfam" id="PF01048"/>
    </source>
</evidence>
<dbReference type="NCBIfam" id="NF004489">
    <property type="entry name" value="PRK05819.1"/>
    <property type="match status" value="1"/>
</dbReference>
<evidence type="ECO:0000256" key="3">
    <source>
        <dbReference type="ARBA" id="ARBA00021980"/>
    </source>
</evidence>
<dbReference type="PROSITE" id="PS01232">
    <property type="entry name" value="PNP_UDP_1"/>
    <property type="match status" value="1"/>
</dbReference>
<dbReference type="PANTHER" id="PTHR43691:SF11">
    <property type="entry name" value="FI09636P-RELATED"/>
    <property type="match status" value="1"/>
</dbReference>
<keyword evidence="5 8" id="KW-0808">Transferase</keyword>
<reference evidence="8 9" key="1">
    <citation type="submission" date="2017-02" db="EMBL/GenBank/DDBJ databases">
        <authorList>
            <person name="Peterson S.W."/>
        </authorList>
    </citation>
    <scope>NUCLEOTIDE SEQUENCE [LARGE SCALE GENOMIC DNA]</scope>
    <source>
        <strain evidence="8 9">CIP104813</strain>
    </source>
</reference>
<dbReference type="CDD" id="cd09006">
    <property type="entry name" value="PNP_EcPNPI-like"/>
    <property type="match status" value="1"/>
</dbReference>
<dbReference type="GO" id="GO:0004850">
    <property type="term" value="F:uridine phosphorylase activity"/>
    <property type="evidence" value="ECO:0007669"/>
    <property type="project" value="UniProtKB-EC"/>
</dbReference>
<dbReference type="Proteomes" id="UP000195981">
    <property type="component" value="Unassembled WGS sequence"/>
</dbReference>
<dbReference type="InterPro" id="IPR000845">
    <property type="entry name" value="Nucleoside_phosphorylase_d"/>
</dbReference>
<dbReference type="InterPro" id="IPR004402">
    <property type="entry name" value="DeoD-type"/>
</dbReference>
<dbReference type="GO" id="GO:0005829">
    <property type="term" value="C:cytosol"/>
    <property type="evidence" value="ECO:0007669"/>
    <property type="project" value="TreeGrafter"/>
</dbReference>
<comment type="catalytic activity">
    <reaction evidence="6">
        <text>uridine + phosphate = alpha-D-ribose 1-phosphate + uracil</text>
        <dbReference type="Rhea" id="RHEA:24388"/>
        <dbReference type="ChEBI" id="CHEBI:16704"/>
        <dbReference type="ChEBI" id="CHEBI:17568"/>
        <dbReference type="ChEBI" id="CHEBI:43474"/>
        <dbReference type="ChEBI" id="CHEBI:57720"/>
        <dbReference type="EC" id="2.4.2.3"/>
    </reaction>
</comment>
<dbReference type="OrthoDB" id="9782889at2"/>
<dbReference type="SUPFAM" id="SSF53167">
    <property type="entry name" value="Purine and uridine phosphorylases"/>
    <property type="match status" value="1"/>
</dbReference>
<evidence type="ECO:0000313" key="9">
    <source>
        <dbReference type="Proteomes" id="UP000195981"/>
    </source>
</evidence>
<dbReference type="HAMAP" id="MF_01627">
    <property type="entry name" value="Pur_nucleosid_phosp"/>
    <property type="match status" value="1"/>
</dbReference>
<feature type="domain" description="Nucleoside phosphorylase" evidence="7">
    <location>
        <begin position="15"/>
        <end position="223"/>
    </location>
</feature>